<sequence length="83" mass="9760">MTLSLSEYCQLPRGIQSALLLKEGVPLMWRVMMGKHHAVLYSLGAFYVEASWDKEWTLKYLHPFRNVNELNPYLALIDWEEFA</sequence>
<proteinExistence type="predicted"/>
<name>A0ABW5LZ40_9BACT</name>
<accession>A0ABW5LZ40</accession>
<keyword evidence="2" id="KW-1185">Reference proteome</keyword>
<gene>
    <name evidence="1" type="ORF">ACFSUS_03000</name>
</gene>
<dbReference type="EMBL" id="JBHULN010000001">
    <property type="protein sequence ID" value="MFD2569582.1"/>
    <property type="molecule type" value="Genomic_DNA"/>
</dbReference>
<dbReference type="Proteomes" id="UP001597469">
    <property type="component" value="Unassembled WGS sequence"/>
</dbReference>
<comment type="caution">
    <text evidence="1">The sequence shown here is derived from an EMBL/GenBank/DDBJ whole genome shotgun (WGS) entry which is preliminary data.</text>
</comment>
<reference evidence="2" key="1">
    <citation type="journal article" date="2019" name="Int. J. Syst. Evol. Microbiol.">
        <title>The Global Catalogue of Microorganisms (GCM) 10K type strain sequencing project: providing services to taxonomists for standard genome sequencing and annotation.</title>
        <authorList>
            <consortium name="The Broad Institute Genomics Platform"/>
            <consortium name="The Broad Institute Genome Sequencing Center for Infectious Disease"/>
            <person name="Wu L."/>
            <person name="Ma J."/>
        </authorList>
    </citation>
    <scope>NUCLEOTIDE SEQUENCE [LARGE SCALE GENOMIC DNA]</scope>
    <source>
        <strain evidence="2">KCTC 42805</strain>
    </source>
</reference>
<protein>
    <submittedName>
        <fullName evidence="1">Uncharacterized protein</fullName>
    </submittedName>
</protein>
<organism evidence="1 2">
    <name type="scientific">Spirosoma soli</name>
    <dbReference type="NCBI Taxonomy" id="1770529"/>
    <lineage>
        <taxon>Bacteria</taxon>
        <taxon>Pseudomonadati</taxon>
        <taxon>Bacteroidota</taxon>
        <taxon>Cytophagia</taxon>
        <taxon>Cytophagales</taxon>
        <taxon>Cytophagaceae</taxon>
        <taxon>Spirosoma</taxon>
    </lineage>
</organism>
<evidence type="ECO:0000313" key="1">
    <source>
        <dbReference type="EMBL" id="MFD2569582.1"/>
    </source>
</evidence>
<evidence type="ECO:0000313" key="2">
    <source>
        <dbReference type="Proteomes" id="UP001597469"/>
    </source>
</evidence>